<reference evidence="2" key="1">
    <citation type="submission" date="2024-04" db="EMBL/GenBank/DDBJ databases">
        <title>Salinicola lusitanus LLJ914,a marine bacterium isolated from the Okinawa Trough.</title>
        <authorList>
            <person name="Li J."/>
        </authorList>
    </citation>
    <scope>NUCLEOTIDE SEQUENCE [LARGE SCALE GENOMIC DNA]</scope>
</reference>
<protein>
    <submittedName>
        <fullName evidence="1">Uncharacterized protein</fullName>
    </submittedName>
</protein>
<name>A0AAW0NZ69_9GOBI</name>
<proteinExistence type="predicted"/>
<dbReference type="Proteomes" id="UP001460270">
    <property type="component" value="Unassembled WGS sequence"/>
</dbReference>
<gene>
    <name evidence="1" type="ORF">WMY93_017006</name>
</gene>
<evidence type="ECO:0000313" key="1">
    <source>
        <dbReference type="EMBL" id="KAK7904399.1"/>
    </source>
</evidence>
<evidence type="ECO:0000313" key="2">
    <source>
        <dbReference type="Proteomes" id="UP001460270"/>
    </source>
</evidence>
<keyword evidence="2" id="KW-1185">Reference proteome</keyword>
<sequence length="142" mass="16260">MAGKRGGVHKSKERAHLGGVLWKGGEESGVQFWGWLLCFLSQYTYCKTRGREQVWSDDRPPGVKQILRKRDVQYFTSLCGRRTEVKKTVIVPETLVLMDRNILPEERGVRLSMSRDLHSPNPGEAQVLERWKAAANHLLSRT</sequence>
<accession>A0AAW0NZ69</accession>
<dbReference type="EMBL" id="JBBPFD010000012">
    <property type="protein sequence ID" value="KAK7904399.1"/>
    <property type="molecule type" value="Genomic_DNA"/>
</dbReference>
<organism evidence="1 2">
    <name type="scientific">Mugilogobius chulae</name>
    <name type="common">yellowstripe goby</name>
    <dbReference type="NCBI Taxonomy" id="88201"/>
    <lineage>
        <taxon>Eukaryota</taxon>
        <taxon>Metazoa</taxon>
        <taxon>Chordata</taxon>
        <taxon>Craniata</taxon>
        <taxon>Vertebrata</taxon>
        <taxon>Euteleostomi</taxon>
        <taxon>Actinopterygii</taxon>
        <taxon>Neopterygii</taxon>
        <taxon>Teleostei</taxon>
        <taxon>Neoteleostei</taxon>
        <taxon>Acanthomorphata</taxon>
        <taxon>Gobiaria</taxon>
        <taxon>Gobiiformes</taxon>
        <taxon>Gobioidei</taxon>
        <taxon>Gobiidae</taxon>
        <taxon>Gobionellinae</taxon>
        <taxon>Mugilogobius</taxon>
    </lineage>
</organism>
<comment type="caution">
    <text evidence="1">The sequence shown here is derived from an EMBL/GenBank/DDBJ whole genome shotgun (WGS) entry which is preliminary data.</text>
</comment>
<dbReference type="AlphaFoldDB" id="A0AAW0NZ69"/>